<evidence type="ECO:0000259" key="9">
    <source>
        <dbReference type="PROSITE" id="PS50106"/>
    </source>
</evidence>
<feature type="region of interest" description="Disordered" evidence="6">
    <location>
        <begin position="270"/>
        <end position="290"/>
    </location>
</feature>
<comment type="subcellular location">
    <subcellularLocation>
        <location evidence="1">Membrane</location>
    </subcellularLocation>
</comment>
<reference evidence="10" key="1">
    <citation type="submission" date="2014-05" db="EMBL/GenBank/DDBJ databases">
        <authorList>
            <person name="Chronopoulou M."/>
        </authorList>
    </citation>
    <scope>NUCLEOTIDE SEQUENCE</scope>
    <source>
        <tissue evidence="10">Whole organism</tissue>
    </source>
</reference>
<feature type="compositionally biased region" description="Basic and acidic residues" evidence="6">
    <location>
        <begin position="22"/>
        <end position="40"/>
    </location>
</feature>
<proteinExistence type="predicted"/>
<dbReference type="Gene3D" id="2.30.30.40">
    <property type="entry name" value="SH3 Domains"/>
    <property type="match status" value="2"/>
</dbReference>
<evidence type="ECO:0000256" key="1">
    <source>
        <dbReference type="ARBA" id="ARBA00004370"/>
    </source>
</evidence>
<dbReference type="InterPro" id="IPR008145">
    <property type="entry name" value="GK/Ca_channel_bsu"/>
</dbReference>
<evidence type="ECO:0000313" key="10">
    <source>
        <dbReference type="EMBL" id="CDW39210.1"/>
    </source>
</evidence>
<dbReference type="AlphaFoldDB" id="A0A0K2UMD0"/>
<dbReference type="InterPro" id="IPR036034">
    <property type="entry name" value="PDZ_sf"/>
</dbReference>
<dbReference type="SMART" id="SM00326">
    <property type="entry name" value="SH3"/>
    <property type="match status" value="1"/>
</dbReference>
<dbReference type="GO" id="GO:0099072">
    <property type="term" value="P:regulation of postsynaptic membrane neurotransmitter receptor levels"/>
    <property type="evidence" value="ECO:0007669"/>
    <property type="project" value="TreeGrafter"/>
</dbReference>
<organism evidence="10">
    <name type="scientific">Lepeophtheirus salmonis</name>
    <name type="common">Salmon louse</name>
    <name type="synonym">Caligus salmonis</name>
    <dbReference type="NCBI Taxonomy" id="72036"/>
    <lineage>
        <taxon>Eukaryota</taxon>
        <taxon>Metazoa</taxon>
        <taxon>Ecdysozoa</taxon>
        <taxon>Arthropoda</taxon>
        <taxon>Crustacea</taxon>
        <taxon>Multicrustacea</taxon>
        <taxon>Hexanauplia</taxon>
        <taxon>Copepoda</taxon>
        <taxon>Siphonostomatoida</taxon>
        <taxon>Caligidae</taxon>
        <taxon>Lepeophtheirus</taxon>
    </lineage>
</organism>
<dbReference type="InterPro" id="IPR050614">
    <property type="entry name" value="Synaptic_Scaffolding_LAP-MAGUK"/>
</dbReference>
<dbReference type="SUPFAM" id="SSF50156">
    <property type="entry name" value="PDZ domain-like"/>
    <property type="match status" value="1"/>
</dbReference>
<dbReference type="InterPro" id="IPR008144">
    <property type="entry name" value="Guanylate_kin-like_dom"/>
</dbReference>
<dbReference type="SMART" id="SM00228">
    <property type="entry name" value="PDZ"/>
    <property type="match status" value="1"/>
</dbReference>
<dbReference type="GO" id="GO:0045197">
    <property type="term" value="P:establishment or maintenance of epithelial cell apical/basal polarity"/>
    <property type="evidence" value="ECO:0007669"/>
    <property type="project" value="TreeGrafter"/>
</dbReference>
<dbReference type="GO" id="GO:0097120">
    <property type="term" value="P:receptor localization to synapse"/>
    <property type="evidence" value="ECO:0007669"/>
    <property type="project" value="TreeGrafter"/>
</dbReference>
<dbReference type="Gene3D" id="3.30.63.10">
    <property type="entry name" value="Guanylate Kinase phosphate binding domain"/>
    <property type="match status" value="1"/>
</dbReference>
<evidence type="ECO:0000256" key="6">
    <source>
        <dbReference type="SAM" id="MobiDB-lite"/>
    </source>
</evidence>
<dbReference type="CDD" id="cd00071">
    <property type="entry name" value="GMPK"/>
    <property type="match status" value="1"/>
</dbReference>
<feature type="domain" description="SH3" evidence="7">
    <location>
        <begin position="151"/>
        <end position="221"/>
    </location>
</feature>
<evidence type="ECO:0000256" key="3">
    <source>
        <dbReference type="ARBA" id="ARBA00022737"/>
    </source>
</evidence>
<dbReference type="GO" id="GO:0098839">
    <property type="term" value="C:postsynaptic density membrane"/>
    <property type="evidence" value="ECO:0007669"/>
    <property type="project" value="TreeGrafter"/>
</dbReference>
<dbReference type="GO" id="GO:0007268">
    <property type="term" value="P:chemical synaptic transmission"/>
    <property type="evidence" value="ECO:0007669"/>
    <property type="project" value="TreeGrafter"/>
</dbReference>
<feature type="region of interest" description="Disordered" evidence="6">
    <location>
        <begin position="220"/>
        <end position="254"/>
    </location>
</feature>
<keyword evidence="2 5" id="KW-0728">SH3 domain</keyword>
<keyword evidence="3" id="KW-0677">Repeat</keyword>
<dbReference type="KEGG" id="lsm:121125157"/>
<dbReference type="FunFam" id="3.30.63.10:FF:000001">
    <property type="entry name" value="Disks large homolog 1 isoform 2"/>
    <property type="match status" value="1"/>
</dbReference>
<dbReference type="OrthoDB" id="78824at2759"/>
<feature type="region of interest" description="Disordered" evidence="6">
    <location>
        <begin position="1"/>
        <end position="40"/>
    </location>
</feature>
<dbReference type="Pfam" id="PF00625">
    <property type="entry name" value="Guanylate_kin"/>
    <property type="match status" value="1"/>
</dbReference>
<dbReference type="RefSeq" id="XP_040576226.1">
    <property type="nucleotide sequence ID" value="XM_040720292.2"/>
</dbReference>
<dbReference type="InterPro" id="IPR001452">
    <property type="entry name" value="SH3_domain"/>
</dbReference>
<dbReference type="GeneID" id="121125157"/>
<dbReference type="PROSITE" id="PS50002">
    <property type="entry name" value="SH3"/>
    <property type="match status" value="1"/>
</dbReference>
<protein>
    <submittedName>
        <fullName evidence="10">Uncharacterized protein</fullName>
    </submittedName>
</protein>
<dbReference type="SUPFAM" id="SSF52540">
    <property type="entry name" value="P-loop containing nucleoside triphosphate hydrolases"/>
    <property type="match status" value="1"/>
</dbReference>
<dbReference type="SUPFAM" id="SSF50044">
    <property type="entry name" value="SH3-domain"/>
    <property type="match status" value="1"/>
</dbReference>
<dbReference type="OMA" id="ACRVTSH"/>
<dbReference type="CDD" id="cd11861">
    <property type="entry name" value="SH3_DLG-like"/>
    <property type="match status" value="1"/>
</dbReference>
<dbReference type="PANTHER" id="PTHR23119:SF51">
    <property type="entry name" value="DISKS LARGE 1 TUMOR SUPPRESSOR PROTEIN"/>
    <property type="match status" value="1"/>
</dbReference>
<dbReference type="Gene3D" id="2.30.42.10">
    <property type="match status" value="1"/>
</dbReference>
<dbReference type="GO" id="GO:0019901">
    <property type="term" value="F:protein kinase binding"/>
    <property type="evidence" value="ECO:0007669"/>
    <property type="project" value="TreeGrafter"/>
</dbReference>
<dbReference type="GO" id="GO:0098609">
    <property type="term" value="P:cell-cell adhesion"/>
    <property type="evidence" value="ECO:0007669"/>
    <property type="project" value="TreeGrafter"/>
</dbReference>
<accession>A0A0K2UMD0</accession>
<dbReference type="EMBL" id="HACA01021849">
    <property type="protein sequence ID" value="CDW39210.1"/>
    <property type="molecule type" value="Transcribed_RNA"/>
</dbReference>
<dbReference type="InterPro" id="IPR036028">
    <property type="entry name" value="SH3-like_dom_sf"/>
</dbReference>
<dbReference type="GO" id="GO:0016323">
    <property type="term" value="C:basolateral plasma membrane"/>
    <property type="evidence" value="ECO:0007669"/>
    <property type="project" value="TreeGrafter"/>
</dbReference>
<dbReference type="GO" id="GO:0031594">
    <property type="term" value="C:neuromuscular junction"/>
    <property type="evidence" value="ECO:0007669"/>
    <property type="project" value="TreeGrafter"/>
</dbReference>
<evidence type="ECO:0000256" key="4">
    <source>
        <dbReference type="ARBA" id="ARBA00023136"/>
    </source>
</evidence>
<feature type="compositionally biased region" description="Low complexity" evidence="6">
    <location>
        <begin position="233"/>
        <end position="247"/>
    </location>
</feature>
<evidence type="ECO:0000256" key="2">
    <source>
        <dbReference type="ARBA" id="ARBA00022443"/>
    </source>
</evidence>
<sequence length="506" mass="57616">MLNGGGNNSNYSSAPDVSSAKRRSDDRHFPRESREVTLERDERGGGLGFNIVGGEDAEGGRIFISFVLAGSPADLCVGGGELRRGDQILAVNEEDLMGATHEHAARILKSVPPGLVRFRVQYRPELYNAYEARLHEMQRTLTGTLVRTSPKRSLYVRALFDYDPSRDDGLPSRGLGFCYGDILHVTNASDEEWWQARKVLPNGDEAGLGIVPSKIRWERKQGKKNRRLQFHGSRSSTSLDRSSTHLSGGRRSKGQKIAFSRKFPFMKSRERLNRLDDEEDPPDRGREDIRTTLSNNNTLLPVLTYEPVMEIDLEFTRPVIILGPLKDRLNDDLMREFPDRFGSCVPHTTRPRREHEVDKRDYHFVPSVEKMERDIQTHLFIEAGQYNDNLYGTSVKSVQDVAAMRKHCILDVSANAIKRLHVAQLYPIAIFIRPKSIESVIEMNKRMTDEQAKKTFERALKLEHDFGEYFTAIVTGDTPEEIYEKVKDVIQEQSGDTIWVPSKEKL</sequence>
<dbReference type="Pfam" id="PF00595">
    <property type="entry name" value="PDZ"/>
    <property type="match status" value="1"/>
</dbReference>
<evidence type="ECO:0000259" key="7">
    <source>
        <dbReference type="PROSITE" id="PS50002"/>
    </source>
</evidence>
<dbReference type="GO" id="GO:0043113">
    <property type="term" value="P:receptor clustering"/>
    <property type="evidence" value="ECO:0007669"/>
    <property type="project" value="TreeGrafter"/>
</dbReference>
<dbReference type="InterPro" id="IPR001478">
    <property type="entry name" value="PDZ"/>
</dbReference>
<dbReference type="PROSITE" id="PS50106">
    <property type="entry name" value="PDZ"/>
    <property type="match status" value="1"/>
</dbReference>
<name>A0A0K2UMD0_LEPSM</name>
<dbReference type="PANTHER" id="PTHR23119">
    <property type="entry name" value="DISCS LARGE"/>
    <property type="match status" value="1"/>
</dbReference>
<dbReference type="Pfam" id="PF07653">
    <property type="entry name" value="SH3_2"/>
    <property type="match status" value="1"/>
</dbReference>
<keyword evidence="4" id="KW-0472">Membrane</keyword>
<dbReference type="Gene3D" id="3.40.50.300">
    <property type="entry name" value="P-loop containing nucleotide triphosphate hydrolases"/>
    <property type="match status" value="1"/>
</dbReference>
<dbReference type="InterPro" id="IPR027417">
    <property type="entry name" value="P-loop_NTPase"/>
</dbReference>
<dbReference type="PROSITE" id="PS50052">
    <property type="entry name" value="GUANYLATE_KINASE_2"/>
    <property type="match status" value="1"/>
</dbReference>
<evidence type="ECO:0000256" key="5">
    <source>
        <dbReference type="PROSITE-ProRule" id="PRU00192"/>
    </source>
</evidence>
<dbReference type="SMART" id="SM00072">
    <property type="entry name" value="GuKc"/>
    <property type="match status" value="1"/>
</dbReference>
<dbReference type="GO" id="GO:0043005">
    <property type="term" value="C:neuron projection"/>
    <property type="evidence" value="ECO:0007669"/>
    <property type="project" value="TreeGrafter"/>
</dbReference>
<feature type="domain" description="PDZ" evidence="9">
    <location>
        <begin position="35"/>
        <end position="110"/>
    </location>
</feature>
<evidence type="ECO:0000259" key="8">
    <source>
        <dbReference type="PROSITE" id="PS50052"/>
    </source>
</evidence>
<feature type="domain" description="Guanylate kinase-like" evidence="8">
    <location>
        <begin position="316"/>
        <end position="491"/>
    </location>
</feature>